<dbReference type="GO" id="GO:0009103">
    <property type="term" value="P:lipopolysaccharide biosynthetic process"/>
    <property type="evidence" value="ECO:0007669"/>
    <property type="project" value="UniProtKB-KW"/>
</dbReference>
<evidence type="ECO:0000256" key="6">
    <source>
        <dbReference type="ARBA" id="ARBA00022989"/>
    </source>
</evidence>
<evidence type="ECO:0000256" key="4">
    <source>
        <dbReference type="ARBA" id="ARBA00022692"/>
    </source>
</evidence>
<dbReference type="GO" id="GO:0099621">
    <property type="term" value="F:undecaprenyl-phosphate 4-deoxy-4-formamido-L-arabinose transferase activity"/>
    <property type="evidence" value="ECO:0007669"/>
    <property type="project" value="TreeGrafter"/>
</dbReference>
<keyword evidence="7 8" id="KW-0472">Membrane</keyword>
<keyword evidence="4 8" id="KW-0812">Transmembrane</keyword>
<sequence>MSQIKLSIVLPVFNEDGNLSLLYEEIRVVCTELGCTYEVIFIDDGSLDGSLDTLRAIQLKDSNVRVVQFRRNFGQTAALAAGFDIARGQVIATLDADCQNDPRDIPKMLEQLEDGYDLVCGWRYRRKDNFFSRTLPSKVANIFIGLLTDIKLHDYGCTLKVMRSDLAKSLKLYGEMHRLIPALSSSYGAKISEIKVNHRPRVSGMSKYGLTRTLRVILDVITVKFFLNFSNRPIQLFGSFGLLSTLCGVSILGIYGFRKIFLGMSLTDRPILLLAALLIVTGFQFITFGLLAELQVRTYH</sequence>
<dbReference type="GO" id="GO:0005886">
    <property type="term" value="C:plasma membrane"/>
    <property type="evidence" value="ECO:0007669"/>
    <property type="project" value="TreeGrafter"/>
</dbReference>
<keyword evidence="3" id="KW-0808">Transferase</keyword>
<proteinExistence type="predicted"/>
<dbReference type="Gene3D" id="3.90.550.10">
    <property type="entry name" value="Spore Coat Polysaccharide Biosynthesis Protein SpsA, Chain A"/>
    <property type="match status" value="1"/>
</dbReference>
<dbReference type="InterPro" id="IPR001173">
    <property type="entry name" value="Glyco_trans_2-like"/>
</dbReference>
<accession>A0A382DPV0</accession>
<evidence type="ECO:0000256" key="5">
    <source>
        <dbReference type="ARBA" id="ARBA00022985"/>
    </source>
</evidence>
<dbReference type="CDD" id="cd04187">
    <property type="entry name" value="DPM1_like_bac"/>
    <property type="match status" value="1"/>
</dbReference>
<feature type="domain" description="Glycosyltransferase 2-like" evidence="9">
    <location>
        <begin position="7"/>
        <end position="168"/>
    </location>
</feature>
<name>A0A382DPV0_9ZZZZ</name>
<reference evidence="10" key="1">
    <citation type="submission" date="2018-05" db="EMBL/GenBank/DDBJ databases">
        <authorList>
            <person name="Lanie J.A."/>
            <person name="Ng W.-L."/>
            <person name="Kazmierczak K.M."/>
            <person name="Andrzejewski T.M."/>
            <person name="Davidsen T.M."/>
            <person name="Wayne K.J."/>
            <person name="Tettelin H."/>
            <person name="Glass J.I."/>
            <person name="Rusch D."/>
            <person name="Podicherti R."/>
            <person name="Tsui H.-C.T."/>
            <person name="Winkler M.E."/>
        </authorList>
    </citation>
    <scope>NUCLEOTIDE SEQUENCE</scope>
</reference>
<evidence type="ECO:0000256" key="8">
    <source>
        <dbReference type="SAM" id="Phobius"/>
    </source>
</evidence>
<evidence type="ECO:0000256" key="3">
    <source>
        <dbReference type="ARBA" id="ARBA00022679"/>
    </source>
</evidence>
<evidence type="ECO:0000259" key="9">
    <source>
        <dbReference type="Pfam" id="PF00535"/>
    </source>
</evidence>
<feature type="transmembrane region" description="Helical" evidence="8">
    <location>
        <begin position="270"/>
        <end position="292"/>
    </location>
</feature>
<feature type="non-terminal residue" evidence="10">
    <location>
        <position position="300"/>
    </location>
</feature>
<protein>
    <recommendedName>
        <fullName evidence="9">Glycosyltransferase 2-like domain-containing protein</fullName>
    </recommendedName>
</protein>
<keyword evidence="1" id="KW-1003">Cell membrane</keyword>
<dbReference type="PANTHER" id="PTHR48090">
    <property type="entry name" value="UNDECAPRENYL-PHOSPHATE 4-DEOXY-4-FORMAMIDO-L-ARABINOSE TRANSFERASE-RELATED"/>
    <property type="match status" value="1"/>
</dbReference>
<dbReference type="Pfam" id="PF00535">
    <property type="entry name" value="Glycos_transf_2"/>
    <property type="match status" value="1"/>
</dbReference>
<dbReference type="AlphaFoldDB" id="A0A382DPV0"/>
<keyword evidence="6 8" id="KW-1133">Transmembrane helix</keyword>
<evidence type="ECO:0000256" key="7">
    <source>
        <dbReference type="ARBA" id="ARBA00023136"/>
    </source>
</evidence>
<keyword evidence="2" id="KW-0328">Glycosyltransferase</keyword>
<feature type="transmembrane region" description="Helical" evidence="8">
    <location>
        <begin position="236"/>
        <end position="258"/>
    </location>
</feature>
<gene>
    <name evidence="10" type="ORF">METZ01_LOCUS192956</name>
</gene>
<evidence type="ECO:0000256" key="1">
    <source>
        <dbReference type="ARBA" id="ARBA00022475"/>
    </source>
</evidence>
<evidence type="ECO:0000256" key="2">
    <source>
        <dbReference type="ARBA" id="ARBA00022676"/>
    </source>
</evidence>
<keyword evidence="5" id="KW-0448">Lipopolysaccharide biosynthesis</keyword>
<dbReference type="InterPro" id="IPR029044">
    <property type="entry name" value="Nucleotide-diphossugar_trans"/>
</dbReference>
<dbReference type="PANTHER" id="PTHR48090:SF3">
    <property type="entry name" value="UNDECAPRENYL-PHOSPHATE 4-DEOXY-4-FORMAMIDO-L-ARABINOSE TRANSFERASE"/>
    <property type="match status" value="1"/>
</dbReference>
<dbReference type="InterPro" id="IPR050256">
    <property type="entry name" value="Glycosyltransferase_2"/>
</dbReference>
<evidence type="ECO:0000313" key="10">
    <source>
        <dbReference type="EMBL" id="SVB40102.1"/>
    </source>
</evidence>
<dbReference type="EMBL" id="UINC01040350">
    <property type="protein sequence ID" value="SVB40102.1"/>
    <property type="molecule type" value="Genomic_DNA"/>
</dbReference>
<dbReference type="SUPFAM" id="SSF53448">
    <property type="entry name" value="Nucleotide-diphospho-sugar transferases"/>
    <property type="match status" value="1"/>
</dbReference>
<organism evidence="10">
    <name type="scientific">marine metagenome</name>
    <dbReference type="NCBI Taxonomy" id="408172"/>
    <lineage>
        <taxon>unclassified sequences</taxon>
        <taxon>metagenomes</taxon>
        <taxon>ecological metagenomes</taxon>
    </lineage>
</organism>